<dbReference type="InterPro" id="IPR011009">
    <property type="entry name" value="Kinase-like_dom_sf"/>
</dbReference>
<dbReference type="PANTHER" id="PTHR46240:SF1">
    <property type="entry name" value="SERINE_THREONINE-PROTEIN KINASE ULK4"/>
    <property type="match status" value="1"/>
</dbReference>
<proteinExistence type="predicted"/>
<dbReference type="InterPro" id="IPR000719">
    <property type="entry name" value="Prot_kinase_dom"/>
</dbReference>
<evidence type="ECO:0000313" key="2">
    <source>
        <dbReference type="EMBL" id="TNN02283.1"/>
    </source>
</evidence>
<dbReference type="GO" id="GO:0004672">
    <property type="term" value="F:protein kinase activity"/>
    <property type="evidence" value="ECO:0007669"/>
    <property type="project" value="InterPro"/>
</dbReference>
<dbReference type="InterPro" id="IPR045906">
    <property type="entry name" value="ULK4"/>
</dbReference>
<dbReference type="PROSITE" id="PS50011">
    <property type="entry name" value="PROTEIN_KINASE_DOM"/>
    <property type="match status" value="1"/>
</dbReference>
<dbReference type="EMBL" id="SWLE01000002">
    <property type="protein sequence ID" value="TNN02283.1"/>
    <property type="molecule type" value="Genomic_DNA"/>
</dbReference>
<organism evidence="2 3">
    <name type="scientific">Takifugu bimaculatus</name>
    <dbReference type="NCBI Taxonomy" id="433685"/>
    <lineage>
        <taxon>Eukaryota</taxon>
        <taxon>Metazoa</taxon>
        <taxon>Chordata</taxon>
        <taxon>Craniata</taxon>
        <taxon>Vertebrata</taxon>
        <taxon>Euteleostomi</taxon>
        <taxon>Actinopterygii</taxon>
        <taxon>Neopterygii</taxon>
        <taxon>Teleostei</taxon>
        <taxon>Neoteleostei</taxon>
        <taxon>Acanthomorphata</taxon>
        <taxon>Eupercaria</taxon>
        <taxon>Tetraodontiformes</taxon>
        <taxon>Tetradontoidea</taxon>
        <taxon>Tetraodontidae</taxon>
        <taxon>Takifugu</taxon>
    </lineage>
</organism>
<feature type="domain" description="Protein kinase" evidence="1">
    <location>
        <begin position="4"/>
        <end position="271"/>
    </location>
</feature>
<dbReference type="Gene3D" id="1.25.10.10">
    <property type="entry name" value="Leucine-rich Repeat Variant"/>
    <property type="match status" value="2"/>
</dbReference>
<dbReference type="Pfam" id="PF00069">
    <property type="entry name" value="Pkinase"/>
    <property type="match status" value="1"/>
</dbReference>
<name>A0A4Z2CDH1_9TELE</name>
<dbReference type="AlphaFoldDB" id="A0A4Z2CDH1"/>
<dbReference type="Gene3D" id="1.10.510.10">
    <property type="entry name" value="Transferase(Phosphotransferase) domain 1"/>
    <property type="match status" value="1"/>
</dbReference>
<dbReference type="PANTHER" id="PTHR46240">
    <property type="entry name" value="SER/THR PROTEIN KINASE ULK4"/>
    <property type="match status" value="1"/>
</dbReference>
<protein>
    <recommendedName>
        <fullName evidence="1">Protein kinase domain-containing protein</fullName>
    </recommendedName>
</protein>
<reference evidence="2 3" key="1">
    <citation type="submission" date="2019-04" db="EMBL/GenBank/DDBJ databases">
        <title>The sequence and de novo assembly of Takifugu bimaculatus genome using PacBio and Hi-C technologies.</title>
        <authorList>
            <person name="Xu P."/>
            <person name="Liu B."/>
            <person name="Zhou Z."/>
        </authorList>
    </citation>
    <scope>NUCLEOTIDE SEQUENCE [LARGE SCALE GENOMIC DNA]</scope>
    <source>
        <strain evidence="2">TB-2018</strain>
        <tissue evidence="2">Muscle</tissue>
    </source>
</reference>
<evidence type="ECO:0000313" key="3">
    <source>
        <dbReference type="Proteomes" id="UP000516260"/>
    </source>
</evidence>
<sequence length="1274" mass="141820">MENYIPYTELAAGSDSVVYKGRKKGQLSFVALISSDKFMKPFITNHVHICSKLHHPNIVSFYEWYETNSHLWCVVELCTGGSLQSLVEHDNGCPEELVRRFGWDLVKGLQYIHKSGIVVSYLNPSKILLDGSGILKFSNFCLSKTAGENWEDLFAFLSLSEKTMTENDDAQVSIENIKKKLQGPPAYSAPEVLQGSVTSVSSDLWALGCLLYYMYTGTYHTHTDRQKFSLLFTESSPSPPSDDFKHLLKGLLENNPDDRMKWPELLTHPFWTPVRLEEEDPQVSKDRKDEHLEGKNTREALGLGCSRCMILRSLPLLHRHASISKVLSAEQGEKLPDLSGMSETKDTVSELQPKSSMAEEDVDTTFHDKVLSLIRSCSIPDFLNLTSEPQVHCTMNIIGANTESDVTKHVKALLYTDSDFTICSLMAMLKPNTAEVDLNNLCVAAYSVDDLQSLSDENWTVFISEVCSALGEQNSVAQSSSLRTRLAGGRSRLHLLCYLCSVVQHEAIANRLINSKLLPVLARRIQEASHWDLQMRSIRLLGLLALHCTELGENSSVSEVVSTLSELLKLNFRNKTLKLSILATLGEFLHLISSQQKLSRVCVCIFQTDTEIHLMAVKAIENITTTVTNPSHHLLNLGICSTLWYLFTHSNGDAVKVAAASSLSRLVRVVPTLFLSVIDACGPAAISESLVGAGATIQQHLLTVLAGSLLSSCNHIQRFTQKECVLKVLQCLESHSSMTKAKASLLLLLLIQDNTHTLLYCCEHRLVLYIEREMRSVTRVKKNLKHSSYLSECLNSLVVHLSNTASLILEDTLSALQSVTGKKDPDTAQCKKLKQTVLRLSALLDLLLSQVFRAKIVSHNFLTMIGLLLNYITSVSRKANLLQALGVRVCEEFIKTSLAIVEVLSQHHALTGPHHAVVVSAILPPLTKLVFSKSVEVSVFVLRVLSELSLLLLVQESDGTQEIHETHAKERTKEPGNRSQIINVFSRTLFPRYESLLKAADPIPLHALKLLVSMTEHSTQICSLIKHSEMLPMVFQVIMANTDNVNSGVVQNAVALLGNLGGNSTLDLEPNVQKGLIEVLMHTLSEAAVVYLEEERRGAMKLGHLVLQALLELLHSVLQETVVVCSPLQVRTLTNDKAERKAAEDVFLQTRPLSQLSTHLIHMLSTEKREVWEESLQCLSLLVRLYGGAAEDCLTRSCLQSFLHVLRTHLQDETTRSTLEIISCLIKSSERSEWVELPEGTELKSFLRDVRTSDRFHDDVVQLAAEIHQNIQGS</sequence>
<dbReference type="InterPro" id="IPR016024">
    <property type="entry name" value="ARM-type_fold"/>
</dbReference>
<dbReference type="SUPFAM" id="SSF56112">
    <property type="entry name" value="Protein kinase-like (PK-like)"/>
    <property type="match status" value="1"/>
</dbReference>
<dbReference type="InterPro" id="IPR056981">
    <property type="entry name" value="HEAT_ULK4_RUNKEL"/>
</dbReference>
<dbReference type="SUPFAM" id="SSF48371">
    <property type="entry name" value="ARM repeat"/>
    <property type="match status" value="1"/>
</dbReference>
<dbReference type="InterPro" id="IPR011989">
    <property type="entry name" value="ARM-like"/>
</dbReference>
<dbReference type="GO" id="GO:0005524">
    <property type="term" value="F:ATP binding"/>
    <property type="evidence" value="ECO:0007669"/>
    <property type="project" value="InterPro"/>
</dbReference>
<accession>A0A4Z2CDH1</accession>
<dbReference type="Proteomes" id="UP000516260">
    <property type="component" value="Chromosome 10"/>
</dbReference>
<keyword evidence="3" id="KW-1185">Reference proteome</keyword>
<comment type="caution">
    <text evidence="2">The sequence shown here is derived from an EMBL/GenBank/DDBJ whole genome shotgun (WGS) entry which is preliminary data.</text>
</comment>
<gene>
    <name evidence="2" type="ORF">fugu_009770</name>
</gene>
<dbReference type="Pfam" id="PF23606">
    <property type="entry name" value="HEAT_ULK4"/>
    <property type="match status" value="1"/>
</dbReference>
<evidence type="ECO:0000259" key="1">
    <source>
        <dbReference type="PROSITE" id="PS50011"/>
    </source>
</evidence>